<dbReference type="EMBL" id="AONC01000013">
    <property type="protein sequence ID" value="EXJ16295.1"/>
    <property type="molecule type" value="Genomic_DNA"/>
</dbReference>
<dbReference type="Gene3D" id="3.40.50.300">
    <property type="entry name" value="P-loop containing nucleotide triphosphate hydrolases"/>
    <property type="match status" value="1"/>
</dbReference>
<evidence type="ECO:0000313" key="3">
    <source>
        <dbReference type="EMBL" id="EXJ16295.1"/>
    </source>
</evidence>
<protein>
    <submittedName>
        <fullName evidence="3">ATPase, AFG1 family</fullName>
    </submittedName>
</protein>
<dbReference type="GO" id="GO:0016887">
    <property type="term" value="F:ATP hydrolysis activity"/>
    <property type="evidence" value="ECO:0007669"/>
    <property type="project" value="InterPro"/>
</dbReference>
<dbReference type="Proteomes" id="UP000019460">
    <property type="component" value="Unassembled WGS sequence"/>
</dbReference>
<sequence length="388" mass="43838">MSLSPDRRSRRHPRGSLRAAVTPILEPMTDSICKTPFKPLDDVQQQAADLLLALHRRLLAEPPVEPRRGLLGQLRNRLSGPVEPVRGLYLWGGVGRGKTYLMDWFVEDLPLDGKRRVHFHHFMRDIHDLMSRLPKQPDPLEVVADRLRSEVRVLCLDEFLVTDITDAMLLHGLLRALFERGVTLVTTANTAPRELYRNGLQRQLFLPAIDLLERHTRVFELDGGTDYRLRALAEDGVYFLAADEGERHLADAFQRLTGGHEVGEGEFEVNGRRFPVRGLGMDVAWFDFAALCGTTRSAADYIEIACEYHTVLLSGVPQLGPKVDSAARRFLHLVDEFYDQRVKLIMSAAAPVSELYRGGLTEFAHERLVSRLIEMQSRDYLAAAAPES</sequence>
<evidence type="ECO:0000256" key="2">
    <source>
        <dbReference type="ARBA" id="ARBA00022840"/>
    </source>
</evidence>
<dbReference type="GO" id="GO:0032153">
    <property type="term" value="C:cell division site"/>
    <property type="evidence" value="ECO:0007669"/>
    <property type="project" value="TreeGrafter"/>
</dbReference>
<dbReference type="NCBIfam" id="NF040713">
    <property type="entry name" value="ZapE"/>
    <property type="match status" value="1"/>
</dbReference>
<name>W9W122_9GAMM</name>
<dbReference type="eggNOG" id="COG1485">
    <property type="taxonomic scope" value="Bacteria"/>
</dbReference>
<accession>W9W122</accession>
<dbReference type="AlphaFoldDB" id="W9W122"/>
<dbReference type="InterPro" id="IPR005654">
    <property type="entry name" value="ATPase_AFG1-like"/>
</dbReference>
<dbReference type="PANTHER" id="PTHR12169">
    <property type="entry name" value="ATPASE N2B"/>
    <property type="match status" value="1"/>
</dbReference>
<keyword evidence="1" id="KW-0547">Nucleotide-binding</keyword>
<proteinExistence type="predicted"/>
<dbReference type="Pfam" id="PF03969">
    <property type="entry name" value="AFG1_ATPase"/>
    <property type="match status" value="1"/>
</dbReference>
<dbReference type="GO" id="GO:0005737">
    <property type="term" value="C:cytoplasm"/>
    <property type="evidence" value="ECO:0007669"/>
    <property type="project" value="TreeGrafter"/>
</dbReference>
<dbReference type="PATRIC" id="fig|1249627.3.peg.1014"/>
<dbReference type="GO" id="GO:0051301">
    <property type="term" value="P:cell division"/>
    <property type="evidence" value="ECO:0007669"/>
    <property type="project" value="TreeGrafter"/>
</dbReference>
<dbReference type="STRING" id="1249627.D779_0437"/>
<dbReference type="GO" id="GO:0005524">
    <property type="term" value="F:ATP binding"/>
    <property type="evidence" value="ECO:0007669"/>
    <property type="project" value="UniProtKB-KW"/>
</dbReference>
<gene>
    <name evidence="3" type="ORF">D779_0437</name>
</gene>
<dbReference type="SUPFAM" id="SSF52540">
    <property type="entry name" value="P-loop containing nucleoside triphosphate hydrolases"/>
    <property type="match status" value="1"/>
</dbReference>
<reference evidence="3 4" key="1">
    <citation type="submission" date="2012-11" db="EMBL/GenBank/DDBJ databases">
        <title>Genome assembly of Thiorhodococcus sp. AK35.</title>
        <authorList>
            <person name="Nupur N."/>
            <person name="Khatri I."/>
            <person name="Subramanian S."/>
            <person name="Pinnaka A."/>
        </authorList>
    </citation>
    <scope>NUCLEOTIDE SEQUENCE [LARGE SCALE GENOMIC DNA]</scope>
    <source>
        <strain evidence="3 4">AK35</strain>
    </source>
</reference>
<evidence type="ECO:0000313" key="4">
    <source>
        <dbReference type="Proteomes" id="UP000019460"/>
    </source>
</evidence>
<keyword evidence="2" id="KW-0067">ATP-binding</keyword>
<comment type="caution">
    <text evidence="3">The sequence shown here is derived from an EMBL/GenBank/DDBJ whole genome shotgun (WGS) entry which is preliminary data.</text>
</comment>
<evidence type="ECO:0000256" key="1">
    <source>
        <dbReference type="ARBA" id="ARBA00022741"/>
    </source>
</evidence>
<dbReference type="InterPro" id="IPR027417">
    <property type="entry name" value="P-loop_NTPase"/>
</dbReference>
<keyword evidence="4" id="KW-1185">Reference proteome</keyword>
<dbReference type="PANTHER" id="PTHR12169:SF6">
    <property type="entry name" value="AFG1-LIKE ATPASE"/>
    <property type="match status" value="1"/>
</dbReference>
<organism evidence="3 4">
    <name type="scientific">Imhoffiella purpurea</name>
    <dbReference type="NCBI Taxonomy" id="1249627"/>
    <lineage>
        <taxon>Bacteria</taxon>
        <taxon>Pseudomonadati</taxon>
        <taxon>Pseudomonadota</taxon>
        <taxon>Gammaproteobacteria</taxon>
        <taxon>Chromatiales</taxon>
        <taxon>Chromatiaceae</taxon>
        <taxon>Imhoffiella</taxon>
    </lineage>
</organism>